<evidence type="ECO:0000313" key="5">
    <source>
        <dbReference type="Proteomes" id="UP000027997"/>
    </source>
</evidence>
<evidence type="ECO:0000313" key="4">
    <source>
        <dbReference type="EMBL" id="KEI72498.1"/>
    </source>
</evidence>
<dbReference type="PANTHER" id="PTHR21666">
    <property type="entry name" value="PEPTIDASE-RELATED"/>
    <property type="match status" value="1"/>
</dbReference>
<dbReference type="FunFam" id="2.70.70.10:FF:000006">
    <property type="entry name" value="M23 family peptidase"/>
    <property type="match status" value="1"/>
</dbReference>
<keyword evidence="2" id="KW-1133">Transmembrane helix</keyword>
<dbReference type="STRING" id="305900.GV64_18765"/>
<dbReference type="eggNOG" id="COG0739">
    <property type="taxonomic scope" value="Bacteria"/>
</dbReference>
<dbReference type="Gene3D" id="2.70.70.10">
    <property type="entry name" value="Glucose Permease (Domain IIA)"/>
    <property type="match status" value="1"/>
</dbReference>
<organism evidence="4 5">
    <name type="scientific">Endozoicomonas elysicola</name>
    <dbReference type="NCBI Taxonomy" id="305900"/>
    <lineage>
        <taxon>Bacteria</taxon>
        <taxon>Pseudomonadati</taxon>
        <taxon>Pseudomonadota</taxon>
        <taxon>Gammaproteobacteria</taxon>
        <taxon>Oceanospirillales</taxon>
        <taxon>Endozoicomonadaceae</taxon>
        <taxon>Endozoicomonas</taxon>
    </lineage>
</organism>
<dbReference type="PANTHER" id="PTHR21666:SF291">
    <property type="entry name" value="STAGE II SPORULATION PROTEIN Q"/>
    <property type="match status" value="1"/>
</dbReference>
<comment type="caution">
    <text evidence="4">The sequence shown here is derived from an EMBL/GenBank/DDBJ whole genome shotgun (WGS) entry which is preliminary data.</text>
</comment>
<proteinExistence type="predicted"/>
<keyword evidence="1" id="KW-0175">Coiled coil</keyword>
<gene>
    <name evidence="4" type="ORF">GV64_18765</name>
</gene>
<protein>
    <submittedName>
        <fullName evidence="4">Membrane protein</fullName>
    </submittedName>
</protein>
<sequence>MKIIVVNQDHSRTRTYSGSGKGVGFLVCCAFLLSMAIGAGVTYGWLTSNQEQMLTREGLKNWKQALDAQQQDLGLVRQQTQYQLDALMLRLSELQGRMTRLDALGERLTTKAKLDDGEFDFSEVPALGGPQELSETDHAYSNVTLLDAIDQLADQIDNREQQLDLLDNLISNRTLHDDAFLAGLPVRKGWLSSRYGRRTDPFTGKAAWHNGVDFAGKRGSDIISVAAGVVVWSGTRSGFGLLVEVNHGNGYLTRYAHNDESMVKVGDIVTRGQAIAKMGSSGRSTGPHVHFEVLKNGKPQDPSRYIYRASK</sequence>
<evidence type="ECO:0000259" key="3">
    <source>
        <dbReference type="Pfam" id="PF01551"/>
    </source>
</evidence>
<dbReference type="GO" id="GO:0004222">
    <property type="term" value="F:metalloendopeptidase activity"/>
    <property type="evidence" value="ECO:0007669"/>
    <property type="project" value="TreeGrafter"/>
</dbReference>
<accession>A0A081KEC2</accession>
<dbReference type="InterPro" id="IPR016047">
    <property type="entry name" value="M23ase_b-sheet_dom"/>
</dbReference>
<dbReference type="EMBL" id="JOJP01000001">
    <property type="protein sequence ID" value="KEI72498.1"/>
    <property type="molecule type" value="Genomic_DNA"/>
</dbReference>
<dbReference type="InterPro" id="IPR050570">
    <property type="entry name" value="Cell_wall_metabolism_enzyme"/>
</dbReference>
<dbReference type="CDD" id="cd12797">
    <property type="entry name" value="M23_peptidase"/>
    <property type="match status" value="1"/>
</dbReference>
<keyword evidence="5" id="KW-1185">Reference proteome</keyword>
<dbReference type="AlphaFoldDB" id="A0A081KEC2"/>
<reference evidence="4 5" key="1">
    <citation type="submission" date="2014-06" db="EMBL/GenBank/DDBJ databases">
        <title>Whole Genome Sequences of Three Symbiotic Endozoicomonas Bacteria.</title>
        <authorList>
            <person name="Neave M.J."/>
            <person name="Apprill A."/>
            <person name="Voolstra C.R."/>
        </authorList>
    </citation>
    <scope>NUCLEOTIDE SEQUENCE [LARGE SCALE GENOMIC DNA]</scope>
    <source>
        <strain evidence="4 5">DSM 22380</strain>
    </source>
</reference>
<dbReference type="InterPro" id="IPR011055">
    <property type="entry name" value="Dup_hybrid_motif"/>
</dbReference>
<feature type="domain" description="M23ase beta-sheet core" evidence="3">
    <location>
        <begin position="209"/>
        <end position="302"/>
    </location>
</feature>
<feature type="transmembrane region" description="Helical" evidence="2">
    <location>
        <begin position="23"/>
        <end position="46"/>
    </location>
</feature>
<feature type="coiled-coil region" evidence="1">
    <location>
        <begin position="142"/>
        <end position="169"/>
    </location>
</feature>
<dbReference type="Pfam" id="PF01551">
    <property type="entry name" value="Peptidase_M23"/>
    <property type="match status" value="1"/>
</dbReference>
<dbReference type="Proteomes" id="UP000027997">
    <property type="component" value="Unassembled WGS sequence"/>
</dbReference>
<dbReference type="SUPFAM" id="SSF51261">
    <property type="entry name" value="Duplicated hybrid motif"/>
    <property type="match status" value="1"/>
</dbReference>
<dbReference type="RefSeq" id="WP_020584852.1">
    <property type="nucleotide sequence ID" value="NZ_JOJP01000001.1"/>
</dbReference>
<evidence type="ECO:0000256" key="2">
    <source>
        <dbReference type="SAM" id="Phobius"/>
    </source>
</evidence>
<name>A0A081KEC2_9GAMM</name>
<keyword evidence="2" id="KW-0472">Membrane</keyword>
<keyword evidence="2" id="KW-0812">Transmembrane</keyword>
<evidence type="ECO:0000256" key="1">
    <source>
        <dbReference type="SAM" id="Coils"/>
    </source>
</evidence>